<dbReference type="Proteomes" id="UP001224775">
    <property type="component" value="Unassembled WGS sequence"/>
</dbReference>
<feature type="region of interest" description="Disordered" evidence="1">
    <location>
        <begin position="196"/>
        <end position="238"/>
    </location>
</feature>
<feature type="compositionally biased region" description="Low complexity" evidence="1">
    <location>
        <begin position="68"/>
        <end position="84"/>
    </location>
</feature>
<proteinExistence type="predicted"/>
<dbReference type="AlphaFoldDB" id="A0AAD8YHF3"/>
<evidence type="ECO:0000313" key="2">
    <source>
        <dbReference type="EMBL" id="KAK1745594.1"/>
    </source>
</evidence>
<reference evidence="2" key="1">
    <citation type="submission" date="2023-06" db="EMBL/GenBank/DDBJ databases">
        <title>Survivors Of The Sea: Transcriptome response of Skeletonema marinoi to long-term dormancy.</title>
        <authorList>
            <person name="Pinder M.I.M."/>
            <person name="Kourtchenko O."/>
            <person name="Robertson E.K."/>
            <person name="Larsson T."/>
            <person name="Maumus F."/>
            <person name="Osuna-Cruz C.M."/>
            <person name="Vancaester E."/>
            <person name="Stenow R."/>
            <person name="Vandepoele K."/>
            <person name="Ploug H."/>
            <person name="Bruchert V."/>
            <person name="Godhe A."/>
            <person name="Topel M."/>
        </authorList>
    </citation>
    <scope>NUCLEOTIDE SEQUENCE</scope>
    <source>
        <strain evidence="2">R05AC</strain>
    </source>
</reference>
<protein>
    <submittedName>
        <fullName evidence="2">Uncharacterized protein</fullName>
    </submittedName>
</protein>
<dbReference type="EMBL" id="JATAAI010000005">
    <property type="protein sequence ID" value="KAK1745594.1"/>
    <property type="molecule type" value="Genomic_DNA"/>
</dbReference>
<name>A0AAD8YHF3_9STRA</name>
<comment type="caution">
    <text evidence="2">The sequence shown here is derived from an EMBL/GenBank/DDBJ whole genome shotgun (WGS) entry which is preliminary data.</text>
</comment>
<feature type="compositionally biased region" description="Basic and acidic residues" evidence="1">
    <location>
        <begin position="130"/>
        <end position="145"/>
    </location>
</feature>
<feature type="compositionally biased region" description="Basic and acidic residues" evidence="1">
    <location>
        <begin position="198"/>
        <end position="207"/>
    </location>
</feature>
<organism evidence="2 3">
    <name type="scientific">Skeletonema marinoi</name>
    <dbReference type="NCBI Taxonomy" id="267567"/>
    <lineage>
        <taxon>Eukaryota</taxon>
        <taxon>Sar</taxon>
        <taxon>Stramenopiles</taxon>
        <taxon>Ochrophyta</taxon>
        <taxon>Bacillariophyta</taxon>
        <taxon>Coscinodiscophyceae</taxon>
        <taxon>Thalassiosirophycidae</taxon>
        <taxon>Thalassiosirales</taxon>
        <taxon>Skeletonemataceae</taxon>
        <taxon>Skeletonema</taxon>
        <taxon>Skeletonema marinoi-dohrnii complex</taxon>
    </lineage>
</organism>
<sequence length="238" mass="25697">MPPSETDNVTVAAAPALLADEKLPSTNLPMQPNCPTLNECLVKSPSNVKEEDLNGTNNGVMENTDVGAMPPAAAAVEPAATAATTKDEGNNGSVTQDAPQTTNTNPNSEKITNDTPSASSSPRRRVKKRRSDDFVYADTKKEDKPSSSTQNIGAKKPPPPAAKKPKQRKRPQQCPSTDSILIDVPLLSQLTRSGVETYKAEENKTDSRLGGFGSWEEKGRWHQQQQQQQGCGEEEEEE</sequence>
<feature type="compositionally biased region" description="Polar residues" evidence="1">
    <location>
        <begin position="90"/>
        <end position="115"/>
    </location>
</feature>
<accession>A0AAD8YHF3</accession>
<keyword evidence="3" id="KW-1185">Reference proteome</keyword>
<evidence type="ECO:0000256" key="1">
    <source>
        <dbReference type="SAM" id="MobiDB-lite"/>
    </source>
</evidence>
<evidence type="ECO:0000313" key="3">
    <source>
        <dbReference type="Proteomes" id="UP001224775"/>
    </source>
</evidence>
<gene>
    <name evidence="2" type="ORF">QTG54_003518</name>
</gene>
<feature type="region of interest" description="Disordered" evidence="1">
    <location>
        <begin position="45"/>
        <end position="181"/>
    </location>
</feature>